<dbReference type="SUPFAM" id="SSF53850">
    <property type="entry name" value="Periplasmic binding protein-like II"/>
    <property type="match status" value="1"/>
</dbReference>
<evidence type="ECO:0000313" key="4">
    <source>
        <dbReference type="Proteomes" id="UP000594034"/>
    </source>
</evidence>
<evidence type="ECO:0000256" key="1">
    <source>
        <dbReference type="SAM" id="SignalP"/>
    </source>
</evidence>
<dbReference type="InterPro" id="IPR001638">
    <property type="entry name" value="Solute-binding_3/MltF_N"/>
</dbReference>
<gene>
    <name evidence="3" type="ORF">FE240_09610</name>
</gene>
<dbReference type="Pfam" id="PF00497">
    <property type="entry name" value="SBP_bac_3"/>
    <property type="match status" value="1"/>
</dbReference>
<dbReference type="PANTHER" id="PTHR38834">
    <property type="entry name" value="PERIPLASMIC SUBSTRATE BINDING PROTEIN FAMILY 3"/>
    <property type="match status" value="1"/>
</dbReference>
<keyword evidence="1" id="KW-0732">Signal</keyword>
<reference evidence="3 4" key="1">
    <citation type="submission" date="2019-05" db="EMBL/GenBank/DDBJ databases">
        <title>OXA-830, a novel chromosomally encoded expanded-spectrum class D beta-lactamase in Aeromonas simiae.</title>
        <authorList>
            <person name="Zhou W."/>
            <person name="Chen Q."/>
        </authorList>
    </citation>
    <scope>NUCLEOTIDE SEQUENCE [LARGE SCALE GENOMIC DNA]</scope>
    <source>
        <strain evidence="3 4">A6</strain>
    </source>
</reference>
<name>A0A5J6WX78_9GAMM</name>
<feature type="domain" description="Solute-binding protein family 3/N-terminal" evidence="2">
    <location>
        <begin position="23"/>
        <end position="236"/>
    </location>
</feature>
<evidence type="ECO:0000259" key="2">
    <source>
        <dbReference type="Pfam" id="PF00497"/>
    </source>
</evidence>
<dbReference type="Gene3D" id="3.40.190.10">
    <property type="entry name" value="Periplasmic binding protein-like II"/>
    <property type="match status" value="2"/>
</dbReference>
<dbReference type="Proteomes" id="UP000594034">
    <property type="component" value="Chromosome"/>
</dbReference>
<protein>
    <submittedName>
        <fullName evidence="3">Amino acid ABC transporter substrate-binding protein</fullName>
    </submittedName>
</protein>
<organism evidence="3 4">
    <name type="scientific">Aeromonas simiae</name>
    <dbReference type="NCBI Taxonomy" id="218936"/>
    <lineage>
        <taxon>Bacteria</taxon>
        <taxon>Pseudomonadati</taxon>
        <taxon>Pseudomonadota</taxon>
        <taxon>Gammaproteobacteria</taxon>
        <taxon>Aeromonadales</taxon>
        <taxon>Aeromonadaceae</taxon>
        <taxon>Aeromonas</taxon>
    </lineage>
</organism>
<dbReference type="AlphaFoldDB" id="A0A5J6WX78"/>
<accession>A0A5J6WX78</accession>
<dbReference type="KEGG" id="asim:FE240_09610"/>
<proteinExistence type="predicted"/>
<feature type="chain" id="PRO_5023926854" evidence="1">
    <location>
        <begin position="18"/>
        <end position="241"/>
    </location>
</feature>
<dbReference type="EMBL" id="CP040449">
    <property type="protein sequence ID" value="QFI54914.1"/>
    <property type="molecule type" value="Genomic_DNA"/>
</dbReference>
<evidence type="ECO:0000313" key="3">
    <source>
        <dbReference type="EMBL" id="QFI54914.1"/>
    </source>
</evidence>
<dbReference type="PANTHER" id="PTHR38834:SF3">
    <property type="entry name" value="SOLUTE-BINDING PROTEIN FAMILY 3_N-TERMINAL DOMAIN-CONTAINING PROTEIN"/>
    <property type="match status" value="1"/>
</dbReference>
<dbReference type="RefSeq" id="WP_193000525.1">
    <property type="nucleotide sequence ID" value="NZ_CP040449.1"/>
</dbReference>
<sequence length="241" mass="27433">MRLLLLLCLLHSSLAHAVTLLAAEVPPFVIRPQQGAPTGMAIEVMEEAARRLHESLTIELLPFPRALSQIHHRPDALLLPPAWSPVRAERLSWVAPLIEESFVLLTDRRYHPEPLTLKELDQQNVLIGTLRDSFSHEWLNGRRDLRIELAHDEQLNAQKLARGRIQGWAASWNTARYQQQQNGLPLERLVRGEELARTHLYLAAAPDFPTALAARWQQVIAQMRQDGSLARILAQYDYQAP</sequence>
<feature type="signal peptide" evidence="1">
    <location>
        <begin position="1"/>
        <end position="17"/>
    </location>
</feature>
<keyword evidence="4" id="KW-1185">Reference proteome</keyword>